<feature type="transmembrane region" description="Helical" evidence="10">
    <location>
        <begin position="287"/>
        <end position="309"/>
    </location>
</feature>
<dbReference type="GO" id="GO:0005886">
    <property type="term" value="C:plasma membrane"/>
    <property type="evidence" value="ECO:0000318"/>
    <property type="project" value="GO_Central"/>
</dbReference>
<organism evidence="12 13">
    <name type="scientific">Lepisosteus oculatus</name>
    <name type="common">Spotted gar</name>
    <dbReference type="NCBI Taxonomy" id="7918"/>
    <lineage>
        <taxon>Eukaryota</taxon>
        <taxon>Metazoa</taxon>
        <taxon>Chordata</taxon>
        <taxon>Craniata</taxon>
        <taxon>Vertebrata</taxon>
        <taxon>Euteleostomi</taxon>
        <taxon>Actinopterygii</taxon>
        <taxon>Neopterygii</taxon>
        <taxon>Holostei</taxon>
        <taxon>Semionotiformes</taxon>
        <taxon>Lepisosteidae</taxon>
        <taxon>Lepisosteus</taxon>
    </lineage>
</organism>
<evidence type="ECO:0000256" key="4">
    <source>
        <dbReference type="ARBA" id="ARBA00022958"/>
    </source>
</evidence>
<evidence type="ECO:0000256" key="8">
    <source>
        <dbReference type="ARBA" id="ARBA00023303"/>
    </source>
</evidence>
<feature type="domain" description="Potassium channel" evidence="11">
    <location>
        <begin position="100"/>
        <end position="163"/>
    </location>
</feature>
<feature type="transmembrane region" description="Helical" evidence="10">
    <location>
        <begin position="321"/>
        <end position="338"/>
    </location>
</feature>
<dbReference type="PRINTS" id="PR01333">
    <property type="entry name" value="2POREKCHANEL"/>
</dbReference>
<reference evidence="12" key="3">
    <citation type="submission" date="2025-09" db="UniProtKB">
        <authorList>
            <consortium name="Ensembl"/>
        </authorList>
    </citation>
    <scope>IDENTIFICATION</scope>
</reference>
<reference evidence="13" key="1">
    <citation type="submission" date="2011-12" db="EMBL/GenBank/DDBJ databases">
        <title>The Draft Genome of Lepisosteus oculatus.</title>
        <authorList>
            <consortium name="The Broad Institute Genome Assembly &amp; Analysis Group"/>
            <consortium name="Computational R&amp;D Group"/>
            <consortium name="and Sequencing Platform"/>
            <person name="Di Palma F."/>
            <person name="Alfoldi J."/>
            <person name="Johnson J."/>
            <person name="Berlin A."/>
            <person name="Gnerre S."/>
            <person name="Jaffe D."/>
            <person name="MacCallum I."/>
            <person name="Young S."/>
            <person name="Walker B.J."/>
            <person name="Lander E.S."/>
            <person name="Lindblad-Toh K."/>
        </authorList>
    </citation>
    <scope>NUCLEOTIDE SEQUENCE [LARGE SCALE GENOMIC DNA]</scope>
</reference>
<evidence type="ECO:0000256" key="2">
    <source>
        <dbReference type="ARBA" id="ARBA00022448"/>
    </source>
</evidence>
<comment type="subcellular location">
    <subcellularLocation>
        <location evidence="1">Membrane</location>
        <topology evidence="1">Multi-pass membrane protein</topology>
    </subcellularLocation>
</comment>
<dbReference type="STRING" id="7918.ENSLOCP00000011793"/>
<dbReference type="Ensembl" id="ENSLOCT00000011811.1">
    <property type="protein sequence ID" value="ENSLOCP00000011793.1"/>
    <property type="gene ID" value="ENSLOCG00000009651.1"/>
</dbReference>
<evidence type="ECO:0000259" key="11">
    <source>
        <dbReference type="Pfam" id="PF07885"/>
    </source>
</evidence>
<dbReference type="Pfam" id="PF07885">
    <property type="entry name" value="Ion_trans_2"/>
    <property type="match status" value="2"/>
</dbReference>
<name>W5MTT4_LEPOC</name>
<feature type="transmembrane region" description="Helical" evidence="10">
    <location>
        <begin position="20"/>
        <end position="45"/>
    </location>
</feature>
<evidence type="ECO:0000256" key="3">
    <source>
        <dbReference type="ARBA" id="ARBA00022692"/>
    </source>
</evidence>
<keyword evidence="8 9" id="KW-0407">Ion channel</keyword>
<evidence type="ECO:0000256" key="6">
    <source>
        <dbReference type="ARBA" id="ARBA00023065"/>
    </source>
</evidence>
<keyword evidence="2 9" id="KW-0813">Transport</keyword>
<dbReference type="EMBL" id="AHAT01003962">
    <property type="status" value="NOT_ANNOTATED_CDS"/>
    <property type="molecule type" value="Genomic_DNA"/>
</dbReference>
<feature type="transmembrane region" description="Helical" evidence="10">
    <location>
        <begin position="109"/>
        <end position="130"/>
    </location>
</feature>
<keyword evidence="7 10" id="KW-0472">Membrane</keyword>
<dbReference type="HOGENOM" id="CLU_022504_5_3_1"/>
<keyword evidence="13" id="KW-1185">Reference proteome</keyword>
<dbReference type="Gene3D" id="1.10.287.70">
    <property type="match status" value="1"/>
</dbReference>
<dbReference type="GO" id="GO:0071805">
    <property type="term" value="P:potassium ion transmembrane transport"/>
    <property type="evidence" value="ECO:0000318"/>
    <property type="project" value="GO_Central"/>
</dbReference>
<dbReference type="Proteomes" id="UP000018468">
    <property type="component" value="Linkage group LG5"/>
</dbReference>
<feature type="domain" description="Potassium channel" evidence="11">
    <location>
        <begin position="297"/>
        <end position="364"/>
    </location>
</feature>
<evidence type="ECO:0000256" key="10">
    <source>
        <dbReference type="SAM" id="Phobius"/>
    </source>
</evidence>
<dbReference type="PANTHER" id="PTHR11003:SF346">
    <property type="entry name" value="POTASSIUM CHANNEL SUBFAMILY K MEMBER 18"/>
    <property type="match status" value="1"/>
</dbReference>
<dbReference type="AlphaFoldDB" id="W5MTT4"/>
<dbReference type="OMA" id="FWAVFPH"/>
<proteinExistence type="inferred from homology"/>
<evidence type="ECO:0000313" key="13">
    <source>
        <dbReference type="Proteomes" id="UP000018468"/>
    </source>
</evidence>
<dbReference type="InParanoid" id="W5MTT4"/>
<protein>
    <submittedName>
        <fullName evidence="12">Potassium two pore domain channel subfamily K member 18</fullName>
    </submittedName>
</protein>
<evidence type="ECO:0000256" key="5">
    <source>
        <dbReference type="ARBA" id="ARBA00022989"/>
    </source>
</evidence>
<feature type="transmembrane region" description="Helical" evidence="10">
    <location>
        <begin position="142"/>
        <end position="167"/>
    </location>
</feature>
<evidence type="ECO:0000313" key="12">
    <source>
        <dbReference type="Ensembl" id="ENSLOCP00000011793.1"/>
    </source>
</evidence>
<dbReference type="GeneTree" id="ENSGT00940000165789"/>
<keyword evidence="6 9" id="KW-0406">Ion transport</keyword>
<accession>W5MTT4</accession>
<reference evidence="12" key="2">
    <citation type="submission" date="2025-08" db="UniProtKB">
        <authorList>
            <consortium name="Ensembl"/>
        </authorList>
    </citation>
    <scope>IDENTIFICATION</scope>
</reference>
<comment type="similarity">
    <text evidence="9">Belongs to the two pore domain potassium channel (TC 1.A.1.8) family.</text>
</comment>
<evidence type="ECO:0000256" key="1">
    <source>
        <dbReference type="ARBA" id="ARBA00004141"/>
    </source>
</evidence>
<dbReference type="GO" id="GO:0022841">
    <property type="term" value="F:potassium ion leak channel activity"/>
    <property type="evidence" value="ECO:0000318"/>
    <property type="project" value="GO_Central"/>
</dbReference>
<dbReference type="PANTHER" id="PTHR11003">
    <property type="entry name" value="POTASSIUM CHANNEL, SUBFAMILY K"/>
    <property type="match status" value="1"/>
</dbReference>
<feature type="transmembrane region" description="Helical" evidence="10">
    <location>
        <begin position="345"/>
        <end position="363"/>
    </location>
</feature>
<dbReference type="GO" id="GO:0015271">
    <property type="term" value="F:outward rectifier potassium channel activity"/>
    <property type="evidence" value="ECO:0000318"/>
    <property type="project" value="GO_Central"/>
</dbReference>
<keyword evidence="5 10" id="KW-1133">Transmembrane helix</keyword>
<sequence>MSVEPEEGRTSRVTCNCSQMLWTVFPHLCLIFSLVGYAAFGALLFKHIEGNTVTNSTNDEFQSFLYKLVDKVKNSTVSASDSPQHLVTDLGKTILQDFKAVWFQRPDRWTFSGALFFCCTVFTTVGYGEIYPVTLIGRVFCILYAMIGIPLMLLVITDVGDILAILLSKTYHRIHKMCRFPSCLTSLGKCDRKSKEESASRTYNFSKDVVIREPMDIKHVLRTQSSVTRKSVQLRYAEIFDKIIAKEKFSFGPLKRSCSCPELNQMASPKGFSIWDFSGIGEELDKLNVPMAVILVVVFAYILLGALTLPLWETDWNTFDAFYFCFITLTTIGFGDIVPNHPKFFLLTSLFIIIGMAIMSMAFKLGQFRIISCHRRFIRCISGGMVEKYEEMKEG</sequence>
<evidence type="ECO:0000256" key="9">
    <source>
        <dbReference type="RuleBase" id="RU003857"/>
    </source>
</evidence>
<keyword evidence="3 9" id="KW-0812">Transmembrane</keyword>
<dbReference type="SUPFAM" id="SSF81324">
    <property type="entry name" value="Voltage-gated potassium channels"/>
    <property type="match status" value="2"/>
</dbReference>
<keyword evidence="4" id="KW-0630">Potassium</keyword>
<dbReference type="InterPro" id="IPR013099">
    <property type="entry name" value="K_chnl_dom"/>
</dbReference>
<dbReference type="Bgee" id="ENSLOCG00000009651">
    <property type="expression patterns" value="Expressed in bone element and 6 other cell types or tissues"/>
</dbReference>
<dbReference type="InterPro" id="IPR003280">
    <property type="entry name" value="2pore_dom_K_chnl"/>
</dbReference>
<evidence type="ECO:0000256" key="7">
    <source>
        <dbReference type="ARBA" id="ARBA00023136"/>
    </source>
</evidence>
<dbReference type="eggNOG" id="KOG1418">
    <property type="taxonomic scope" value="Eukaryota"/>
</dbReference>